<reference evidence="1 2" key="1">
    <citation type="submission" date="2019-09" db="EMBL/GenBank/DDBJ databases">
        <title>A chromosome-level genome assembly of the Chinese tupelo Nyssa sinensis.</title>
        <authorList>
            <person name="Yang X."/>
            <person name="Kang M."/>
            <person name="Yang Y."/>
            <person name="Xiong H."/>
            <person name="Wang M."/>
            <person name="Zhang Z."/>
            <person name="Wang Z."/>
            <person name="Wu H."/>
            <person name="Ma T."/>
            <person name="Liu J."/>
            <person name="Xi Z."/>
        </authorList>
    </citation>
    <scope>NUCLEOTIDE SEQUENCE [LARGE SCALE GENOMIC DNA]</scope>
    <source>
        <strain evidence="1">J267</strain>
        <tissue evidence="1">Leaf</tissue>
    </source>
</reference>
<gene>
    <name evidence="1" type="ORF">F0562_005267</name>
</gene>
<keyword evidence="2" id="KW-1185">Reference proteome</keyword>
<protein>
    <submittedName>
        <fullName evidence="1">Uncharacterized protein</fullName>
    </submittedName>
</protein>
<dbReference type="Proteomes" id="UP000325577">
    <property type="component" value="Linkage Group LG2"/>
</dbReference>
<sequence length="71" mass="8105">MDQWCLIKRRRIDVQKGLTHQPESPKKLKPTLTLLSSPEKEPLSPSDAATFVNTIRAPVNSSLQRRCLCEF</sequence>
<name>A0A5J5AK23_9ASTE</name>
<dbReference type="EMBL" id="CM018043">
    <property type="protein sequence ID" value="KAA8530558.1"/>
    <property type="molecule type" value="Genomic_DNA"/>
</dbReference>
<evidence type="ECO:0000313" key="2">
    <source>
        <dbReference type="Proteomes" id="UP000325577"/>
    </source>
</evidence>
<evidence type="ECO:0000313" key="1">
    <source>
        <dbReference type="EMBL" id="KAA8530558.1"/>
    </source>
</evidence>
<dbReference type="AlphaFoldDB" id="A0A5J5AK23"/>
<accession>A0A5J5AK23</accession>
<organism evidence="1 2">
    <name type="scientific">Nyssa sinensis</name>
    <dbReference type="NCBI Taxonomy" id="561372"/>
    <lineage>
        <taxon>Eukaryota</taxon>
        <taxon>Viridiplantae</taxon>
        <taxon>Streptophyta</taxon>
        <taxon>Embryophyta</taxon>
        <taxon>Tracheophyta</taxon>
        <taxon>Spermatophyta</taxon>
        <taxon>Magnoliopsida</taxon>
        <taxon>eudicotyledons</taxon>
        <taxon>Gunneridae</taxon>
        <taxon>Pentapetalae</taxon>
        <taxon>asterids</taxon>
        <taxon>Cornales</taxon>
        <taxon>Nyssaceae</taxon>
        <taxon>Nyssa</taxon>
    </lineage>
</organism>
<proteinExistence type="predicted"/>